<dbReference type="Gene3D" id="1.20.1250.20">
    <property type="entry name" value="MFS general substrate transporter like domains"/>
    <property type="match status" value="1"/>
</dbReference>
<feature type="transmembrane region" description="Helical" evidence="7">
    <location>
        <begin position="339"/>
        <end position="357"/>
    </location>
</feature>
<gene>
    <name evidence="9" type="ORF">ACFO4E_10770</name>
</gene>
<dbReference type="SUPFAM" id="SSF103473">
    <property type="entry name" value="MFS general substrate transporter"/>
    <property type="match status" value="1"/>
</dbReference>
<comment type="subcellular location">
    <subcellularLocation>
        <location evidence="1">Cell membrane</location>
        <topology evidence="1">Multi-pass membrane protein</topology>
    </subcellularLocation>
</comment>
<feature type="transmembrane region" description="Helical" evidence="7">
    <location>
        <begin position="208"/>
        <end position="227"/>
    </location>
</feature>
<dbReference type="Gene3D" id="1.20.1720.10">
    <property type="entry name" value="Multidrug resistance protein D"/>
    <property type="match status" value="1"/>
</dbReference>
<feature type="transmembrane region" description="Helical" evidence="7">
    <location>
        <begin position="178"/>
        <end position="196"/>
    </location>
</feature>
<dbReference type="Proteomes" id="UP001595923">
    <property type="component" value="Unassembled WGS sequence"/>
</dbReference>
<keyword evidence="4 7" id="KW-0812">Transmembrane</keyword>
<feature type="transmembrane region" description="Helical" evidence="7">
    <location>
        <begin position="437"/>
        <end position="457"/>
    </location>
</feature>
<feature type="transmembrane region" description="Helical" evidence="7">
    <location>
        <begin position="112"/>
        <end position="137"/>
    </location>
</feature>
<evidence type="ECO:0000256" key="5">
    <source>
        <dbReference type="ARBA" id="ARBA00022989"/>
    </source>
</evidence>
<keyword evidence="2" id="KW-0813">Transport</keyword>
<feature type="transmembrane region" description="Helical" evidence="7">
    <location>
        <begin position="412"/>
        <end position="431"/>
    </location>
</feature>
<accession>A0ABV9DVE8</accession>
<feature type="transmembrane region" description="Helical" evidence="7">
    <location>
        <begin position="86"/>
        <end position="106"/>
    </location>
</feature>
<comment type="caution">
    <text evidence="9">The sequence shown here is derived from an EMBL/GenBank/DDBJ whole genome shotgun (WGS) entry which is preliminary data.</text>
</comment>
<organism evidence="9 10">
    <name type="scientific">Nocardiopsis mangrovi</name>
    <dbReference type="NCBI Taxonomy" id="1179818"/>
    <lineage>
        <taxon>Bacteria</taxon>
        <taxon>Bacillati</taxon>
        <taxon>Actinomycetota</taxon>
        <taxon>Actinomycetes</taxon>
        <taxon>Streptosporangiales</taxon>
        <taxon>Nocardiopsidaceae</taxon>
        <taxon>Nocardiopsis</taxon>
    </lineage>
</organism>
<evidence type="ECO:0000313" key="10">
    <source>
        <dbReference type="Proteomes" id="UP001595923"/>
    </source>
</evidence>
<evidence type="ECO:0000259" key="8">
    <source>
        <dbReference type="PROSITE" id="PS50850"/>
    </source>
</evidence>
<dbReference type="PANTHER" id="PTHR42718:SF46">
    <property type="entry name" value="BLR6921 PROTEIN"/>
    <property type="match status" value="1"/>
</dbReference>
<reference evidence="10" key="1">
    <citation type="journal article" date="2019" name="Int. J. Syst. Evol. Microbiol.">
        <title>The Global Catalogue of Microorganisms (GCM) 10K type strain sequencing project: providing services to taxonomists for standard genome sequencing and annotation.</title>
        <authorList>
            <consortium name="The Broad Institute Genomics Platform"/>
            <consortium name="The Broad Institute Genome Sequencing Center for Infectious Disease"/>
            <person name="Wu L."/>
            <person name="Ma J."/>
        </authorList>
    </citation>
    <scope>NUCLEOTIDE SEQUENCE [LARGE SCALE GENOMIC DNA]</scope>
    <source>
        <strain evidence="10">XZYJ18</strain>
    </source>
</reference>
<keyword evidence="10" id="KW-1185">Reference proteome</keyword>
<evidence type="ECO:0000313" key="9">
    <source>
        <dbReference type="EMBL" id="MFC4562338.1"/>
    </source>
</evidence>
<feature type="transmembrane region" description="Helical" evidence="7">
    <location>
        <begin position="274"/>
        <end position="295"/>
    </location>
</feature>
<evidence type="ECO:0000256" key="6">
    <source>
        <dbReference type="ARBA" id="ARBA00023136"/>
    </source>
</evidence>
<evidence type="ECO:0000256" key="3">
    <source>
        <dbReference type="ARBA" id="ARBA00022475"/>
    </source>
</evidence>
<keyword evidence="5 7" id="KW-1133">Transmembrane helix</keyword>
<feature type="transmembrane region" description="Helical" evidence="7">
    <location>
        <begin position="233"/>
        <end position="254"/>
    </location>
</feature>
<proteinExistence type="predicted"/>
<dbReference type="InterPro" id="IPR020846">
    <property type="entry name" value="MFS_dom"/>
</dbReference>
<keyword evidence="3" id="KW-1003">Cell membrane</keyword>
<feature type="domain" description="Major facilitator superfamily (MFS) profile" evidence="8">
    <location>
        <begin position="21"/>
        <end position="463"/>
    </location>
</feature>
<evidence type="ECO:0000256" key="7">
    <source>
        <dbReference type="SAM" id="Phobius"/>
    </source>
</evidence>
<evidence type="ECO:0000256" key="1">
    <source>
        <dbReference type="ARBA" id="ARBA00004651"/>
    </source>
</evidence>
<dbReference type="EMBL" id="JBHSFQ010000008">
    <property type="protein sequence ID" value="MFC4562338.1"/>
    <property type="molecule type" value="Genomic_DNA"/>
</dbReference>
<evidence type="ECO:0000256" key="4">
    <source>
        <dbReference type="ARBA" id="ARBA00022692"/>
    </source>
</evidence>
<dbReference type="InterPro" id="IPR036259">
    <property type="entry name" value="MFS_trans_sf"/>
</dbReference>
<feature type="transmembrane region" description="Helical" evidence="7">
    <location>
        <begin position="20"/>
        <end position="42"/>
    </location>
</feature>
<dbReference type="PROSITE" id="PS50850">
    <property type="entry name" value="MFS"/>
    <property type="match status" value="1"/>
</dbReference>
<feature type="transmembrane region" description="Helical" evidence="7">
    <location>
        <begin position="54"/>
        <end position="74"/>
    </location>
</feature>
<dbReference type="PANTHER" id="PTHR42718">
    <property type="entry name" value="MAJOR FACILITATOR SUPERFAMILY MULTIDRUG TRANSPORTER MFSC"/>
    <property type="match status" value="1"/>
</dbReference>
<keyword evidence="6 7" id="KW-0472">Membrane</keyword>
<protein>
    <submittedName>
        <fullName evidence="9">MFS transporter</fullName>
    </submittedName>
</protein>
<feature type="transmembrane region" description="Helical" evidence="7">
    <location>
        <begin position="369"/>
        <end position="391"/>
    </location>
</feature>
<dbReference type="Pfam" id="PF07690">
    <property type="entry name" value="MFS_1"/>
    <property type="match status" value="1"/>
</dbReference>
<dbReference type="InterPro" id="IPR011701">
    <property type="entry name" value="MFS"/>
</dbReference>
<feature type="transmembrane region" description="Helical" evidence="7">
    <location>
        <begin position="149"/>
        <end position="172"/>
    </location>
</feature>
<name>A0ABV9DVE8_9ACTN</name>
<sequence>MSIETAPPPVLARPRVARGVAMAGLAGAMFLVILDGTMVNLAGPAIRDGFGLSAAGLTAVANSYLVAFAGLLLLGGRLADVLGGRGVFLAGMAVYLAACAFCALALSGPVLIAARVAQGIGAAIVVPSALALVLALYPSPAERTRAMGIWGAIAAAGSLLGVFLGGTLTQLLGWESVFWAPVPFGIVSAIAVWRSVPAFPGRPGPFDVAGAVTITVGVSGLALGMVSAAETGWGAATTVVSLAVGIASLAAFVIAEQRSSHPLVPLTVLRRAPVVTASSVMLLLGATMTSLFFFLPLYQQEVLGMGALETGMAQIPMAAMTIVGSAAAPLLAQSIGSARALPVALALLLTGLLWLVLNPMTDGFSAHLLGAFLLLGAGLGLGIVTATTIAVRDSGEGESGLISGLINAVQPLGGALGLAVLAGIAIGAAGTHGDVSFTAAFLGEAVLILIALTFSLISPARTRSSAVTATMR</sequence>
<dbReference type="RefSeq" id="WP_378573475.1">
    <property type="nucleotide sequence ID" value="NZ_JBHSFQ010000008.1"/>
</dbReference>
<evidence type="ECO:0000256" key="2">
    <source>
        <dbReference type="ARBA" id="ARBA00022448"/>
    </source>
</evidence>